<dbReference type="PANTHER" id="PTHR23026:SF123">
    <property type="entry name" value="NAD(P)H NITROREDUCTASE RV3131-RELATED"/>
    <property type="match status" value="1"/>
</dbReference>
<keyword evidence="3" id="KW-1185">Reference proteome</keyword>
<sequence length="175" mass="19999">MMEKFLEVLNTRRSIRKFLDHPVEKEKILKILEAGMNAPSAGNEQPWHFVVVTDRQKMLAMKEKHPYAAMLAEAAAAIAVVADPKLLKYPGPGQELWIQDLSAATENILLAIHALGLGGVWLAVHPFEEREREIAKILEIPEGYRILNLIALGYPNQKPDTTTRFKEERIHWEKW</sequence>
<dbReference type="Proteomes" id="UP000604066">
    <property type="component" value="Unassembled WGS sequence"/>
</dbReference>
<accession>A0ABX2R6C6</accession>
<dbReference type="SUPFAM" id="SSF55469">
    <property type="entry name" value="FMN-dependent nitroreductase-like"/>
    <property type="match status" value="1"/>
</dbReference>
<feature type="domain" description="Nitroreductase" evidence="1">
    <location>
        <begin position="11"/>
        <end position="59"/>
    </location>
</feature>
<evidence type="ECO:0000313" key="2">
    <source>
        <dbReference type="EMBL" id="NYE56625.1"/>
    </source>
</evidence>
<evidence type="ECO:0000259" key="1">
    <source>
        <dbReference type="Pfam" id="PF00881"/>
    </source>
</evidence>
<reference evidence="2 3" key="1">
    <citation type="submission" date="2020-07" db="EMBL/GenBank/DDBJ databases">
        <title>Genomic Encyclopedia of Type Strains, Phase III (KMG-III): the genomes of soil and plant-associated and newly described type strains.</title>
        <authorList>
            <person name="Whitman W."/>
        </authorList>
    </citation>
    <scope>NUCLEOTIDE SEQUENCE [LARGE SCALE GENOMIC DNA]</scope>
    <source>
        <strain evidence="2 3">DSM 11255</strain>
    </source>
</reference>
<dbReference type="Gene3D" id="3.40.109.10">
    <property type="entry name" value="NADH Oxidase"/>
    <property type="match status" value="1"/>
</dbReference>
<dbReference type="InterPro" id="IPR000415">
    <property type="entry name" value="Nitroreductase-like"/>
</dbReference>
<dbReference type="CDD" id="cd02150">
    <property type="entry name" value="nitroreductase"/>
    <property type="match status" value="1"/>
</dbReference>
<gene>
    <name evidence="2" type="ORF">HDG70_000331</name>
</gene>
<dbReference type="InterPro" id="IPR029479">
    <property type="entry name" value="Nitroreductase"/>
</dbReference>
<dbReference type="Pfam" id="PF00881">
    <property type="entry name" value="Nitroreductase"/>
    <property type="match status" value="2"/>
</dbReference>
<comment type="caution">
    <text evidence="2">The sequence shown here is derived from an EMBL/GenBank/DDBJ whole genome shotgun (WGS) entry which is preliminary data.</text>
</comment>
<dbReference type="InterPro" id="IPR050627">
    <property type="entry name" value="Nitroreductase/BluB"/>
</dbReference>
<dbReference type="PANTHER" id="PTHR23026">
    <property type="entry name" value="NADPH NITROREDUCTASE"/>
    <property type="match status" value="1"/>
</dbReference>
<name>A0ABX2R6C6_9THEO</name>
<dbReference type="EMBL" id="JACCBS010000001">
    <property type="protein sequence ID" value="NYE56625.1"/>
    <property type="molecule type" value="Genomic_DNA"/>
</dbReference>
<proteinExistence type="predicted"/>
<organism evidence="2 3">
    <name type="scientific">Carboxydothermus ferrireducens DSM 11255</name>
    <dbReference type="NCBI Taxonomy" id="1119529"/>
    <lineage>
        <taxon>Bacteria</taxon>
        <taxon>Bacillati</taxon>
        <taxon>Bacillota</taxon>
        <taxon>Clostridia</taxon>
        <taxon>Thermoanaerobacterales</taxon>
        <taxon>Thermoanaerobacteraceae</taxon>
        <taxon>Carboxydothermus</taxon>
    </lineage>
</organism>
<evidence type="ECO:0000313" key="3">
    <source>
        <dbReference type="Proteomes" id="UP000604066"/>
    </source>
</evidence>
<feature type="domain" description="Nitroreductase" evidence="1">
    <location>
        <begin position="64"/>
        <end position="154"/>
    </location>
</feature>
<protein>
    <submittedName>
        <fullName evidence="2">Nitroreductase</fullName>
    </submittedName>
</protein>